<name>A0A8S4PMJ2_OWEFU</name>
<dbReference type="OrthoDB" id="5242628at2759"/>
<comment type="subunit">
    <text evidence="2">Heterohexamer of two PFD-alpha type and four PFD-beta type subunits.</text>
</comment>
<evidence type="ECO:0000256" key="3">
    <source>
        <dbReference type="ARBA" id="ARBA00023186"/>
    </source>
</evidence>
<dbReference type="GO" id="GO:0044183">
    <property type="term" value="F:protein folding chaperone"/>
    <property type="evidence" value="ECO:0007669"/>
    <property type="project" value="TreeGrafter"/>
</dbReference>
<evidence type="ECO:0000313" key="6">
    <source>
        <dbReference type="Proteomes" id="UP000749559"/>
    </source>
</evidence>
<sequence length="123" mass="14242">MAGQISVDMELKKAFSELQSKMIQSTQQIKVSDMQIETLKRGITHSKLVLQELTVLPNTTRIYEGVGRMFILQPADEVRKHLEDKISTHDEKIKTVQTNKTYLEKNIKESEDNLRELVLSKRK</sequence>
<comment type="similarity">
    <text evidence="1">Belongs to the prefoldin subunit beta family.</text>
</comment>
<dbReference type="CDD" id="cd23164">
    <property type="entry name" value="Prefoldin_1"/>
    <property type="match status" value="1"/>
</dbReference>
<evidence type="ECO:0000256" key="4">
    <source>
        <dbReference type="SAM" id="Coils"/>
    </source>
</evidence>
<dbReference type="InterPro" id="IPR002777">
    <property type="entry name" value="PFD_beta-like"/>
</dbReference>
<feature type="coiled-coil region" evidence="4">
    <location>
        <begin position="79"/>
        <end position="113"/>
    </location>
</feature>
<keyword evidence="6" id="KW-1185">Reference proteome</keyword>
<dbReference type="Proteomes" id="UP000749559">
    <property type="component" value="Unassembled WGS sequence"/>
</dbReference>
<dbReference type="PANTHER" id="PTHR20903">
    <property type="entry name" value="PREFOLDIN SUBUNIT 1-RELATED"/>
    <property type="match status" value="1"/>
</dbReference>
<dbReference type="Gene3D" id="1.10.287.370">
    <property type="match status" value="1"/>
</dbReference>
<reference evidence="5" key="1">
    <citation type="submission" date="2022-03" db="EMBL/GenBank/DDBJ databases">
        <authorList>
            <person name="Martin C."/>
        </authorList>
    </citation>
    <scope>NUCLEOTIDE SEQUENCE</scope>
</reference>
<evidence type="ECO:0008006" key="7">
    <source>
        <dbReference type="Google" id="ProtNLM"/>
    </source>
</evidence>
<keyword evidence="4" id="KW-0175">Coiled coil</keyword>
<dbReference type="SUPFAM" id="SSF46579">
    <property type="entry name" value="Prefoldin"/>
    <property type="match status" value="1"/>
</dbReference>
<gene>
    <name evidence="5" type="ORF">OFUS_LOCUS20094</name>
</gene>
<comment type="caution">
    <text evidence="5">The sequence shown here is derived from an EMBL/GenBank/DDBJ whole genome shotgun (WGS) entry which is preliminary data.</text>
</comment>
<keyword evidence="3" id="KW-0143">Chaperone</keyword>
<dbReference type="AlphaFoldDB" id="A0A8S4PMJ2"/>
<proteinExistence type="inferred from homology"/>
<protein>
    <recommendedName>
        <fullName evidence="7">Prefoldin subunit 1</fullName>
    </recommendedName>
</protein>
<evidence type="ECO:0000256" key="2">
    <source>
        <dbReference type="ARBA" id="ARBA00011695"/>
    </source>
</evidence>
<dbReference type="InterPro" id="IPR009053">
    <property type="entry name" value="Prefoldin"/>
</dbReference>
<dbReference type="PANTHER" id="PTHR20903:SF0">
    <property type="entry name" value="PREFOLDIN SUBUNIT 1"/>
    <property type="match status" value="1"/>
</dbReference>
<dbReference type="Pfam" id="PF01920">
    <property type="entry name" value="Prefoldin_2"/>
    <property type="match status" value="1"/>
</dbReference>
<evidence type="ECO:0000256" key="1">
    <source>
        <dbReference type="ARBA" id="ARBA00008045"/>
    </source>
</evidence>
<dbReference type="EMBL" id="CAIIXF020000009">
    <property type="protein sequence ID" value="CAH1795573.1"/>
    <property type="molecule type" value="Genomic_DNA"/>
</dbReference>
<organism evidence="5 6">
    <name type="scientific">Owenia fusiformis</name>
    <name type="common">Polychaete worm</name>
    <dbReference type="NCBI Taxonomy" id="6347"/>
    <lineage>
        <taxon>Eukaryota</taxon>
        <taxon>Metazoa</taxon>
        <taxon>Spiralia</taxon>
        <taxon>Lophotrochozoa</taxon>
        <taxon>Annelida</taxon>
        <taxon>Polychaeta</taxon>
        <taxon>Sedentaria</taxon>
        <taxon>Canalipalpata</taxon>
        <taxon>Sabellida</taxon>
        <taxon>Oweniida</taxon>
        <taxon>Oweniidae</taxon>
        <taxon>Owenia</taxon>
    </lineage>
</organism>
<dbReference type="GO" id="GO:0016272">
    <property type="term" value="C:prefoldin complex"/>
    <property type="evidence" value="ECO:0007669"/>
    <property type="project" value="InterPro"/>
</dbReference>
<dbReference type="GO" id="GO:0051082">
    <property type="term" value="F:unfolded protein binding"/>
    <property type="evidence" value="ECO:0007669"/>
    <property type="project" value="InterPro"/>
</dbReference>
<dbReference type="GO" id="GO:0005737">
    <property type="term" value="C:cytoplasm"/>
    <property type="evidence" value="ECO:0007669"/>
    <property type="project" value="TreeGrafter"/>
</dbReference>
<accession>A0A8S4PMJ2</accession>
<evidence type="ECO:0000313" key="5">
    <source>
        <dbReference type="EMBL" id="CAH1795573.1"/>
    </source>
</evidence>